<organism evidence="6 7">
    <name type="scientific">Devosia rhizoryzae</name>
    <dbReference type="NCBI Taxonomy" id="2774137"/>
    <lineage>
        <taxon>Bacteria</taxon>
        <taxon>Pseudomonadati</taxon>
        <taxon>Pseudomonadota</taxon>
        <taxon>Alphaproteobacteria</taxon>
        <taxon>Hyphomicrobiales</taxon>
        <taxon>Devosiaceae</taxon>
        <taxon>Devosia</taxon>
    </lineage>
</organism>
<sequence length="306" mass="33183">MIDPRIRLRHIACFLEVARLRSMAGAAAALSISQPAATKTVQELELLLGNQLFDRSRRRLALTPFGETFFRYASTSLAALRQGIDAARGAKETAIVRVGALPTVSARILPEAVRDFTAEATGATTRIITGPNGYLLSLLRTGDVDIVLGRMAEPEAMLGLSFEHLYSERIVLAVRPGHPILARTGFNLPMIEAYQLLVPTPDSVIYPVVQRIFFASGVSDLRDEIETVSNAFGHAYIRQTDAIWIISEGVVSNEVAAGRLVLLPVDTSQTLGPVGLTTRTDTTPSLATTTFMQAVRQVAVQSQARQ</sequence>
<dbReference type="Gene3D" id="1.10.10.10">
    <property type="entry name" value="Winged helix-like DNA-binding domain superfamily/Winged helix DNA-binding domain"/>
    <property type="match status" value="1"/>
</dbReference>
<dbReference type="SUPFAM" id="SSF46785">
    <property type="entry name" value="Winged helix' DNA-binding domain"/>
    <property type="match status" value="1"/>
</dbReference>
<dbReference type="PROSITE" id="PS50931">
    <property type="entry name" value="HTH_LYSR"/>
    <property type="match status" value="1"/>
</dbReference>
<evidence type="ECO:0000256" key="2">
    <source>
        <dbReference type="ARBA" id="ARBA00023015"/>
    </source>
</evidence>
<name>A0ABX7CA43_9HYPH</name>
<reference evidence="6 7" key="1">
    <citation type="submission" date="2021-01" db="EMBL/GenBank/DDBJ databases">
        <title>Genome seq and assembly of Devosia sp. LEGU1.</title>
        <authorList>
            <person name="Chhetri G."/>
        </authorList>
    </citation>
    <scope>NUCLEOTIDE SEQUENCE [LARGE SCALE GENOMIC DNA]</scope>
    <source>
        <strain evidence="6 7">LEGU1</strain>
    </source>
</reference>
<evidence type="ECO:0000259" key="5">
    <source>
        <dbReference type="PROSITE" id="PS50931"/>
    </source>
</evidence>
<proteinExistence type="inferred from homology"/>
<dbReference type="EMBL" id="CP068046">
    <property type="protein sequence ID" value="QQR41086.1"/>
    <property type="molecule type" value="Genomic_DNA"/>
</dbReference>
<dbReference type="PANTHER" id="PTHR30419">
    <property type="entry name" value="HTH-TYPE TRANSCRIPTIONAL REGULATOR YBHD"/>
    <property type="match status" value="1"/>
</dbReference>
<dbReference type="InterPro" id="IPR005119">
    <property type="entry name" value="LysR_subst-bd"/>
</dbReference>
<dbReference type="PRINTS" id="PR00039">
    <property type="entry name" value="HTHLYSR"/>
</dbReference>
<dbReference type="PANTHER" id="PTHR30419:SF8">
    <property type="entry name" value="NITROGEN ASSIMILATION TRANSCRIPTIONAL ACTIVATOR-RELATED"/>
    <property type="match status" value="1"/>
</dbReference>
<dbReference type="NCBIfam" id="TIGR02424">
    <property type="entry name" value="TF_pcaQ"/>
    <property type="match status" value="1"/>
</dbReference>
<dbReference type="Pfam" id="PF03466">
    <property type="entry name" value="LysR_substrate"/>
    <property type="match status" value="1"/>
</dbReference>
<accession>A0ABX7CA43</accession>
<dbReference type="Pfam" id="PF00126">
    <property type="entry name" value="HTH_1"/>
    <property type="match status" value="1"/>
</dbReference>
<protein>
    <submittedName>
        <fullName evidence="6">Pca operon transcription factor PcaQ</fullName>
    </submittedName>
</protein>
<evidence type="ECO:0000313" key="7">
    <source>
        <dbReference type="Proteomes" id="UP000595857"/>
    </source>
</evidence>
<dbReference type="InterPro" id="IPR036390">
    <property type="entry name" value="WH_DNA-bd_sf"/>
</dbReference>
<dbReference type="Proteomes" id="UP000595857">
    <property type="component" value="Chromosome"/>
</dbReference>
<dbReference type="InterPro" id="IPR036388">
    <property type="entry name" value="WH-like_DNA-bd_sf"/>
</dbReference>
<feature type="domain" description="HTH lysR-type" evidence="5">
    <location>
        <begin position="6"/>
        <end position="63"/>
    </location>
</feature>
<keyword evidence="7" id="KW-1185">Reference proteome</keyword>
<dbReference type="Gene3D" id="3.40.190.10">
    <property type="entry name" value="Periplasmic binding protein-like II"/>
    <property type="match status" value="2"/>
</dbReference>
<comment type="similarity">
    <text evidence="1">Belongs to the LysR transcriptional regulatory family.</text>
</comment>
<evidence type="ECO:0000256" key="1">
    <source>
        <dbReference type="ARBA" id="ARBA00009437"/>
    </source>
</evidence>
<evidence type="ECO:0000256" key="3">
    <source>
        <dbReference type="ARBA" id="ARBA00023125"/>
    </source>
</evidence>
<dbReference type="SUPFAM" id="SSF53850">
    <property type="entry name" value="Periplasmic binding protein-like II"/>
    <property type="match status" value="1"/>
</dbReference>
<evidence type="ECO:0000313" key="6">
    <source>
        <dbReference type="EMBL" id="QQR41086.1"/>
    </source>
</evidence>
<evidence type="ECO:0000256" key="4">
    <source>
        <dbReference type="ARBA" id="ARBA00023163"/>
    </source>
</evidence>
<dbReference type="InterPro" id="IPR000847">
    <property type="entry name" value="LysR_HTH_N"/>
</dbReference>
<keyword evidence="2" id="KW-0805">Transcription regulation</keyword>
<dbReference type="InterPro" id="IPR012787">
    <property type="entry name" value="TF_PcaQ"/>
</dbReference>
<gene>
    <name evidence="6" type="primary">pcaQ</name>
    <name evidence="6" type="ORF">JI748_03175</name>
</gene>
<keyword evidence="3" id="KW-0238">DNA-binding</keyword>
<dbReference type="InterPro" id="IPR050950">
    <property type="entry name" value="HTH-type_LysR_regulators"/>
</dbReference>
<keyword evidence="4" id="KW-0804">Transcription</keyword>